<accession>L8MXH5</accession>
<organism evidence="2 3">
    <name type="scientific">Pseudanabaena biceps PCC 7429</name>
    <dbReference type="NCBI Taxonomy" id="927668"/>
    <lineage>
        <taxon>Bacteria</taxon>
        <taxon>Bacillati</taxon>
        <taxon>Cyanobacteriota</taxon>
        <taxon>Cyanophyceae</taxon>
        <taxon>Pseudanabaenales</taxon>
        <taxon>Pseudanabaenaceae</taxon>
        <taxon>Pseudanabaena</taxon>
    </lineage>
</organism>
<keyword evidence="3" id="KW-1185">Reference proteome</keyword>
<name>L8MXH5_9CYAN</name>
<keyword evidence="1" id="KW-1133">Transmembrane helix</keyword>
<evidence type="ECO:0000256" key="1">
    <source>
        <dbReference type="SAM" id="Phobius"/>
    </source>
</evidence>
<feature type="transmembrane region" description="Helical" evidence="1">
    <location>
        <begin position="6"/>
        <end position="25"/>
    </location>
</feature>
<dbReference type="Proteomes" id="UP000011201">
    <property type="component" value="Unassembled WGS sequence"/>
</dbReference>
<proteinExistence type="predicted"/>
<evidence type="ECO:0000313" key="2">
    <source>
        <dbReference type="EMBL" id="ELS31514.1"/>
    </source>
</evidence>
<keyword evidence="1" id="KW-0812">Transmembrane</keyword>
<reference evidence="2 3" key="1">
    <citation type="journal article" date="2013" name="Proc. Natl. Acad. Sci. U.S.A.">
        <title>Improving the coverage of the cyanobacterial phylum using diversity-driven genome sequencing.</title>
        <authorList>
            <person name="Shih P.M."/>
            <person name="Wu D."/>
            <person name="Latifi A."/>
            <person name="Axen S.D."/>
            <person name="Fewer D.P."/>
            <person name="Talla E."/>
            <person name="Calteau A."/>
            <person name="Cai F."/>
            <person name="Tandeau de Marsac N."/>
            <person name="Rippka R."/>
            <person name="Herdman M."/>
            <person name="Sivonen K."/>
            <person name="Coursin T."/>
            <person name="Laurent T."/>
            <person name="Goodwin L."/>
            <person name="Nolan M."/>
            <person name="Davenport K.W."/>
            <person name="Han C.S."/>
            <person name="Rubin E.M."/>
            <person name="Eisen J.A."/>
            <person name="Woyke T."/>
            <person name="Gugger M."/>
            <person name="Kerfeld C.A."/>
        </authorList>
    </citation>
    <scope>NUCLEOTIDE SEQUENCE [LARGE SCALE GENOMIC DNA]</scope>
    <source>
        <strain evidence="2 3">PCC 7429</strain>
    </source>
</reference>
<dbReference type="AlphaFoldDB" id="L8MXH5"/>
<feature type="transmembrane region" description="Helical" evidence="1">
    <location>
        <begin position="37"/>
        <end position="63"/>
    </location>
</feature>
<gene>
    <name evidence="2" type="ORF">Pse7429DRAFT_4172</name>
</gene>
<keyword evidence="1" id="KW-0472">Membrane</keyword>
<evidence type="ECO:0000313" key="3">
    <source>
        <dbReference type="Proteomes" id="UP000011201"/>
    </source>
</evidence>
<protein>
    <submittedName>
        <fullName evidence="2">Uncharacterized protein</fullName>
    </submittedName>
</protein>
<sequence length="67" mass="7927">MFCTVILIMAIAFFIWYYIIFEILMSKLLISNRLYTFLKITNCILLMVISLALLICVVIRLFFGRLL</sequence>
<comment type="caution">
    <text evidence="2">The sequence shown here is derived from an EMBL/GenBank/DDBJ whole genome shotgun (WGS) entry which is preliminary data.</text>
</comment>
<dbReference type="EMBL" id="ALWB01000163">
    <property type="protein sequence ID" value="ELS31514.1"/>
    <property type="molecule type" value="Genomic_DNA"/>
</dbReference>